<dbReference type="AlphaFoldDB" id="S0F8M4"/>
<name>S0F8M4_9BACT</name>
<evidence type="ECO:0000313" key="2">
    <source>
        <dbReference type="Proteomes" id="UP000014073"/>
    </source>
</evidence>
<evidence type="ECO:0008006" key="3">
    <source>
        <dbReference type="Google" id="ProtNLM"/>
    </source>
</evidence>
<reference evidence="1 2" key="1">
    <citation type="submission" date="2008-12" db="EMBL/GenBank/DDBJ databases">
        <authorList>
            <person name="Fulton L."/>
            <person name="Clifton S."/>
            <person name="Fulton B."/>
            <person name="Xu J."/>
            <person name="Minx P."/>
            <person name="Pepin K.H."/>
            <person name="Johnson M."/>
            <person name="Bhonagiri V."/>
            <person name="Nash W.E."/>
            <person name="Mardis E.R."/>
            <person name="Wilson R.K."/>
        </authorList>
    </citation>
    <scope>NUCLEOTIDE SEQUENCE [LARGE SCALE GENOMIC DNA]</scope>
    <source>
        <strain evidence="1 2">DSM 18228</strain>
    </source>
</reference>
<dbReference type="Proteomes" id="UP000014073">
    <property type="component" value="Unassembled WGS sequence"/>
</dbReference>
<protein>
    <recommendedName>
        <fullName evidence="3">Metal-binding protein</fullName>
    </recommendedName>
</protein>
<sequence>MKFLMIISFSFDYPELKKHTFVQRNNQSFIQKMEKEQTHTCVDCGTQNCKFKDRTYPPFCPTTHLKKNDRQWALERYDEGKNREIMIASAEVEYEGYCQWTRVQEIMEFARKINAHKIGIANCIGLINEARIFAQILRANNFEPYSVICKVAGQSKTSMGIPPQCESIGASMCNPILQARLLNEAHTDLNVVIGLCVGHDSLFYKYSEVYVTTLVTKDRVTGNNPAAALYTANSYYKKKFFPNPSK</sequence>
<gene>
    <name evidence="1" type="ORF">BACCOPRO_00376</name>
</gene>
<accession>S0F8M4</accession>
<dbReference type="eggNOG" id="COG4887">
    <property type="taxonomic scope" value="Bacteria"/>
</dbReference>
<proteinExistence type="predicted"/>
<comment type="caution">
    <text evidence="1">The sequence shown here is derived from an EMBL/GenBank/DDBJ whole genome shotgun (WGS) entry which is preliminary data.</text>
</comment>
<dbReference type="EMBL" id="ACBW01000028">
    <property type="protein sequence ID" value="EEF74896.1"/>
    <property type="molecule type" value="Genomic_DNA"/>
</dbReference>
<keyword evidence="2" id="KW-1185">Reference proteome</keyword>
<dbReference type="STRING" id="547042.BACCOPRO_00376"/>
<dbReference type="InterPro" id="IPR014997">
    <property type="entry name" value="DUF1847"/>
</dbReference>
<dbReference type="Pfam" id="PF08901">
    <property type="entry name" value="DUF1847"/>
    <property type="match status" value="1"/>
</dbReference>
<evidence type="ECO:0000313" key="1">
    <source>
        <dbReference type="EMBL" id="EEF74896.1"/>
    </source>
</evidence>
<dbReference type="HOGENOM" id="CLU_091350_0_0_10"/>
<organism evidence="1 2">
    <name type="scientific">Phocaeicola coprophilus DSM 18228 = JCM 13818</name>
    <dbReference type="NCBI Taxonomy" id="547042"/>
    <lineage>
        <taxon>Bacteria</taxon>
        <taxon>Pseudomonadati</taxon>
        <taxon>Bacteroidota</taxon>
        <taxon>Bacteroidia</taxon>
        <taxon>Bacteroidales</taxon>
        <taxon>Bacteroidaceae</taxon>
        <taxon>Phocaeicola</taxon>
    </lineage>
</organism>